<keyword evidence="2" id="KW-0812">Transmembrane</keyword>
<keyword evidence="2" id="KW-1133">Transmembrane helix</keyword>
<gene>
    <name evidence="3" type="ORF">MNBD_GAMMA12-1126</name>
</gene>
<sequence length="171" mass="18788">MEEKNETSQGDNGSGSSPVADDKSSTASANKSTASSGNKGPTSSSNGVADKIIADVKKFNMMSLVGLGIVIFFMFLMFFDGTKYKWWLMLPLAGAAAFILYRQLSDTQGFEKKACFYGLIIIGVLVLLRDIQISNTYENYRSYLYKYSAQATQAKNFMNNIKASTVKESTK</sequence>
<feature type="transmembrane region" description="Helical" evidence="2">
    <location>
        <begin position="84"/>
        <end position="102"/>
    </location>
</feature>
<feature type="compositionally biased region" description="Polar residues" evidence="1">
    <location>
        <begin position="7"/>
        <end position="17"/>
    </location>
</feature>
<feature type="compositionally biased region" description="Polar residues" evidence="1">
    <location>
        <begin position="37"/>
        <end position="46"/>
    </location>
</feature>
<accession>A0A3B0YLJ1</accession>
<name>A0A3B0YLJ1_9ZZZZ</name>
<feature type="transmembrane region" description="Helical" evidence="2">
    <location>
        <begin position="59"/>
        <end position="78"/>
    </location>
</feature>
<organism evidence="3">
    <name type="scientific">hydrothermal vent metagenome</name>
    <dbReference type="NCBI Taxonomy" id="652676"/>
    <lineage>
        <taxon>unclassified sequences</taxon>
        <taxon>metagenomes</taxon>
        <taxon>ecological metagenomes</taxon>
    </lineage>
</organism>
<evidence type="ECO:0000256" key="1">
    <source>
        <dbReference type="SAM" id="MobiDB-lite"/>
    </source>
</evidence>
<reference evidence="3" key="1">
    <citation type="submission" date="2018-06" db="EMBL/GenBank/DDBJ databases">
        <authorList>
            <person name="Zhirakovskaya E."/>
        </authorList>
    </citation>
    <scope>NUCLEOTIDE SEQUENCE</scope>
</reference>
<keyword evidence="2" id="KW-0472">Membrane</keyword>
<feature type="region of interest" description="Disordered" evidence="1">
    <location>
        <begin position="1"/>
        <end position="46"/>
    </location>
</feature>
<dbReference type="AlphaFoldDB" id="A0A3B0YLJ1"/>
<feature type="transmembrane region" description="Helical" evidence="2">
    <location>
        <begin position="114"/>
        <end position="131"/>
    </location>
</feature>
<feature type="compositionally biased region" description="Low complexity" evidence="1">
    <location>
        <begin position="25"/>
        <end position="36"/>
    </location>
</feature>
<dbReference type="EMBL" id="UOFL01000116">
    <property type="protein sequence ID" value="VAW77003.1"/>
    <property type="molecule type" value="Genomic_DNA"/>
</dbReference>
<proteinExistence type="predicted"/>
<evidence type="ECO:0000256" key="2">
    <source>
        <dbReference type="SAM" id="Phobius"/>
    </source>
</evidence>
<protein>
    <submittedName>
        <fullName evidence="3">Uncharacterized protein</fullName>
    </submittedName>
</protein>
<evidence type="ECO:0000313" key="3">
    <source>
        <dbReference type="EMBL" id="VAW77003.1"/>
    </source>
</evidence>